<keyword evidence="4" id="KW-1185">Reference proteome</keyword>
<accession>A0A7W9UZJ2</accession>
<dbReference type="AlphaFoldDB" id="A0A7W9UZJ2"/>
<dbReference type="PANTHER" id="PTHR35010">
    <property type="entry name" value="BLL4672 PROTEIN-RELATED"/>
    <property type="match status" value="1"/>
</dbReference>
<dbReference type="Proteomes" id="UP000588098">
    <property type="component" value="Unassembled WGS sequence"/>
</dbReference>
<dbReference type="PROSITE" id="PS50943">
    <property type="entry name" value="HTH_CROC1"/>
    <property type="match status" value="1"/>
</dbReference>
<proteinExistence type="predicted"/>
<dbReference type="SMART" id="SM00530">
    <property type="entry name" value="HTH_XRE"/>
    <property type="match status" value="1"/>
</dbReference>
<dbReference type="CDD" id="cd00093">
    <property type="entry name" value="HTH_XRE"/>
    <property type="match status" value="1"/>
</dbReference>
<dbReference type="EMBL" id="JACHJL010000006">
    <property type="protein sequence ID" value="MBB5935834.1"/>
    <property type="molecule type" value="Genomic_DNA"/>
</dbReference>
<feature type="domain" description="HTH cro/C1-type" evidence="2">
    <location>
        <begin position="36"/>
        <end position="83"/>
    </location>
</feature>
<dbReference type="Gene3D" id="3.30.450.180">
    <property type="match status" value="1"/>
</dbReference>
<evidence type="ECO:0000259" key="2">
    <source>
        <dbReference type="PROSITE" id="PS50943"/>
    </source>
</evidence>
<sequence>MDTPAELGNFLRTRRARLQPEDVGLVSYGGRRRVPGLRREELAQLAGVSVAYYTRLEQGQSGNASDGVLDAIARALRLTPDEHEHLRNLARPGRAARRPAPRAASARPGARQLIAAMDAVPALVLDLRYDVLAWNPLGHALLAGHVDAASPEHPAERPNTQRLLFLDPHARELYPDWEGEARRAVSSLRLAAGEHPQDRQLAELIGELTIKSAEFAALWSRHPVRGCTSGVKSFHHPLVGPLELSFEMLRLPDSGGQGLLALSAEQGTPSEAALRLLAGTVAAAPRATAPLDETRPAGAGTRPGGAWQAASGTSPGDAPGYEPTPDADTTSAERHQN</sequence>
<dbReference type="InterPro" id="IPR010982">
    <property type="entry name" value="Lambda_DNA-bd_dom_sf"/>
</dbReference>
<comment type="caution">
    <text evidence="3">The sequence shown here is derived from an EMBL/GenBank/DDBJ whole genome shotgun (WGS) entry which is preliminary data.</text>
</comment>
<organism evidence="3 4">
    <name type="scientific">Streptomyces zagrosensis</name>
    <dbReference type="NCBI Taxonomy" id="1042984"/>
    <lineage>
        <taxon>Bacteria</taxon>
        <taxon>Bacillati</taxon>
        <taxon>Actinomycetota</taxon>
        <taxon>Actinomycetes</taxon>
        <taxon>Kitasatosporales</taxon>
        <taxon>Streptomycetaceae</taxon>
        <taxon>Streptomyces</taxon>
    </lineage>
</organism>
<dbReference type="SUPFAM" id="SSF47413">
    <property type="entry name" value="lambda repressor-like DNA-binding domains"/>
    <property type="match status" value="1"/>
</dbReference>
<name>A0A7W9UZJ2_9ACTN</name>
<dbReference type="InterPro" id="IPR041413">
    <property type="entry name" value="MLTR_LBD"/>
</dbReference>
<dbReference type="GO" id="GO:0003677">
    <property type="term" value="F:DNA binding"/>
    <property type="evidence" value="ECO:0007669"/>
    <property type="project" value="InterPro"/>
</dbReference>
<reference evidence="3 4" key="1">
    <citation type="submission" date="2020-08" db="EMBL/GenBank/DDBJ databases">
        <title>Genomic Encyclopedia of Type Strains, Phase III (KMG-III): the genomes of soil and plant-associated and newly described type strains.</title>
        <authorList>
            <person name="Whitman W."/>
        </authorList>
    </citation>
    <scope>NUCLEOTIDE SEQUENCE [LARGE SCALE GENOMIC DNA]</scope>
    <source>
        <strain evidence="3 4">CECT 8305</strain>
    </source>
</reference>
<protein>
    <submittedName>
        <fullName evidence="3">Transcriptional regulator with XRE-family HTH domain</fullName>
    </submittedName>
</protein>
<evidence type="ECO:0000256" key="1">
    <source>
        <dbReference type="SAM" id="MobiDB-lite"/>
    </source>
</evidence>
<gene>
    <name evidence="3" type="ORF">FHS42_002903</name>
</gene>
<dbReference type="Gene3D" id="1.10.260.40">
    <property type="entry name" value="lambda repressor-like DNA-binding domains"/>
    <property type="match status" value="1"/>
</dbReference>
<dbReference type="Pfam" id="PF13560">
    <property type="entry name" value="HTH_31"/>
    <property type="match status" value="1"/>
</dbReference>
<feature type="region of interest" description="Disordered" evidence="1">
    <location>
        <begin position="287"/>
        <end position="337"/>
    </location>
</feature>
<dbReference type="Pfam" id="PF17765">
    <property type="entry name" value="MLTR_LBD"/>
    <property type="match status" value="1"/>
</dbReference>
<evidence type="ECO:0000313" key="3">
    <source>
        <dbReference type="EMBL" id="MBB5935834.1"/>
    </source>
</evidence>
<feature type="compositionally biased region" description="Low complexity" evidence="1">
    <location>
        <begin position="287"/>
        <end position="306"/>
    </location>
</feature>
<evidence type="ECO:0000313" key="4">
    <source>
        <dbReference type="Proteomes" id="UP000588098"/>
    </source>
</evidence>
<dbReference type="InterPro" id="IPR001387">
    <property type="entry name" value="Cro/C1-type_HTH"/>
</dbReference>
<dbReference type="RefSeq" id="WP_184572499.1">
    <property type="nucleotide sequence ID" value="NZ_JACHJL010000006.1"/>
</dbReference>
<dbReference type="PANTHER" id="PTHR35010:SF2">
    <property type="entry name" value="BLL4672 PROTEIN"/>
    <property type="match status" value="1"/>
</dbReference>